<evidence type="ECO:0000313" key="4">
    <source>
        <dbReference type="EMBL" id="KXY26556.1"/>
    </source>
</evidence>
<feature type="coiled-coil region" evidence="1">
    <location>
        <begin position="94"/>
        <end position="121"/>
    </location>
</feature>
<dbReference type="InterPro" id="IPR046229">
    <property type="entry name" value="TnpC-like"/>
</dbReference>
<evidence type="ECO:0000313" key="9">
    <source>
        <dbReference type="Proteomes" id="UP000184161"/>
    </source>
</evidence>
<dbReference type="Proteomes" id="UP000075591">
    <property type="component" value="Unassembled WGS sequence"/>
</dbReference>
<name>A0A068N8X6_BACCE</name>
<evidence type="ECO:0000313" key="2">
    <source>
        <dbReference type="EMBL" id="KMP15587.1"/>
    </source>
</evidence>
<evidence type="ECO:0000256" key="1">
    <source>
        <dbReference type="SAM" id="Coils"/>
    </source>
</evidence>
<dbReference type="Pfam" id="PF19776">
    <property type="entry name" value="DUF6262"/>
    <property type="match status" value="1"/>
</dbReference>
<dbReference type="EMBL" id="JYFW01000035">
    <property type="protein sequence ID" value="KMP15587.1"/>
    <property type="molecule type" value="Genomic_DNA"/>
</dbReference>
<accession>A0A068N8X6</accession>
<protein>
    <submittedName>
        <fullName evidence="2">Transposase</fullName>
    </submittedName>
</protein>
<reference evidence="7 8" key="2">
    <citation type="submission" date="2015-12" db="EMBL/GenBank/DDBJ databases">
        <title>Bacillus cereus Group isolate.</title>
        <authorList>
            <person name="Kovac J."/>
        </authorList>
    </citation>
    <scope>NUCLEOTIDE SEQUENCE [LARGE SCALE GENOMIC DNA]</scope>
    <source>
        <strain evidence="4 7">FSL K6-0073</strain>
        <strain evidence="3 8">FSL W8-0275</strain>
    </source>
</reference>
<comment type="caution">
    <text evidence="2">The sequence shown here is derived from an EMBL/GenBank/DDBJ whole genome shotgun (WGS) entry which is preliminary data.</text>
</comment>
<dbReference type="EMBL" id="LOMT01000133">
    <property type="protein sequence ID" value="KXX87807.1"/>
    <property type="molecule type" value="Genomic_DNA"/>
</dbReference>
<sequence length="126" mass="14788">MTSYDRTEQLKAIHASRKAITSQKVDEAIQRLLRANQNINFNSVANEAGIAKATLYNNQKFRKRIEILRQQQAKILTSKQIKREISDSNRDVIIESLKRRLKKMEEENKQLRNQLKVAYGDIYKQI</sequence>
<organism evidence="2 6">
    <name type="scientific">Bacillus cereus</name>
    <dbReference type="NCBI Taxonomy" id="1396"/>
    <lineage>
        <taxon>Bacteria</taxon>
        <taxon>Bacillati</taxon>
        <taxon>Bacillota</taxon>
        <taxon>Bacilli</taxon>
        <taxon>Bacillales</taxon>
        <taxon>Bacillaceae</taxon>
        <taxon>Bacillus</taxon>
        <taxon>Bacillus cereus group</taxon>
    </lineage>
</organism>
<dbReference type="AlphaFoldDB" id="A0A068N8X6"/>
<dbReference type="Proteomes" id="UP000075476">
    <property type="component" value="Unassembled WGS sequence"/>
</dbReference>
<evidence type="ECO:0000313" key="5">
    <source>
        <dbReference type="EMBL" id="OJS93774.1"/>
    </source>
</evidence>
<evidence type="ECO:0000313" key="6">
    <source>
        <dbReference type="Proteomes" id="UP000036243"/>
    </source>
</evidence>
<dbReference type="EMBL" id="LOMO01000280">
    <property type="protein sequence ID" value="KXY26556.1"/>
    <property type="molecule type" value="Genomic_DNA"/>
</dbReference>
<evidence type="ECO:0000313" key="7">
    <source>
        <dbReference type="Proteomes" id="UP000075476"/>
    </source>
</evidence>
<dbReference type="RefSeq" id="WP_000205101.1">
    <property type="nucleotide sequence ID" value="NZ_AP022857.1"/>
</dbReference>
<gene>
    <name evidence="4" type="ORF">AT268_06080</name>
    <name evidence="3" type="ORF">AT274_24620</name>
    <name evidence="5" type="ORF">BKK64_21665</name>
    <name evidence="2" type="ORF">TQ94_19255</name>
</gene>
<dbReference type="EMBL" id="MLYK01000053">
    <property type="protein sequence ID" value="OJS93774.1"/>
    <property type="molecule type" value="Genomic_DNA"/>
</dbReference>
<evidence type="ECO:0000313" key="8">
    <source>
        <dbReference type="Proteomes" id="UP000075591"/>
    </source>
</evidence>
<keyword evidence="1" id="KW-0175">Coiled coil</keyword>
<dbReference type="PATRIC" id="fig|1396.420.peg.3266"/>
<dbReference type="KEGG" id="bcef:BcrFT9_02435"/>
<evidence type="ECO:0000313" key="3">
    <source>
        <dbReference type="EMBL" id="KXX87807.1"/>
    </source>
</evidence>
<dbReference type="Proteomes" id="UP000036243">
    <property type="component" value="Unassembled WGS sequence"/>
</dbReference>
<reference evidence="2 6" key="1">
    <citation type="submission" date="2015-02" db="EMBL/GenBank/DDBJ databases">
        <title>Evolution of B. cereus sensu lato: Distribution, horizontal transfer and duplication of chromosomal virulence genes.</title>
        <authorList>
            <person name="Boehm M.-E."/>
            <person name="Huptas C."/>
            <person name="Krey V.M."/>
            <person name="Scherer S."/>
        </authorList>
    </citation>
    <scope>NUCLEOTIDE SEQUENCE [LARGE SCALE GENOMIC DNA]</scope>
    <source>
        <strain evidence="2 6">#17</strain>
    </source>
</reference>
<dbReference type="Proteomes" id="UP000184161">
    <property type="component" value="Unassembled WGS sequence"/>
</dbReference>
<proteinExistence type="predicted"/>
<reference evidence="5 9" key="3">
    <citation type="submission" date="2016-10" db="EMBL/GenBank/DDBJ databases">
        <title>Draft Genome Sequence of one Bacillus cereus strain isolated from pooled breast milk.</title>
        <authorList>
            <person name="Woudstra C."/>
            <person name="Chamoin A."/>
            <person name="Gentil S."/>
            <person name="Rambeloson T."/>
            <person name="Delannoye S."/>
            <person name="Heinnekine J.A."/>
            <person name="Herbin S."/>
            <person name="Fach P."/>
        </authorList>
    </citation>
    <scope>NUCLEOTIDE SEQUENCE [LARGE SCALE GENOMIC DNA]</scope>
    <source>
        <strain evidence="5 9">16SBCL1279</strain>
    </source>
</reference>